<dbReference type="SUPFAM" id="SSF48452">
    <property type="entry name" value="TPR-like"/>
    <property type="match status" value="1"/>
</dbReference>
<organism evidence="2 3">
    <name type="scientific">Luteimonas terrae</name>
    <dbReference type="NCBI Taxonomy" id="1530191"/>
    <lineage>
        <taxon>Bacteria</taxon>
        <taxon>Pseudomonadati</taxon>
        <taxon>Pseudomonadota</taxon>
        <taxon>Gammaproteobacteria</taxon>
        <taxon>Lysobacterales</taxon>
        <taxon>Lysobacteraceae</taxon>
        <taxon>Luteimonas</taxon>
    </lineage>
</organism>
<sequence>MLLYSRCHDRMCMNATQSRIPEETQVQCPSQRVQLGYSMLRDGHTQDAVALGVDLVAAYPDEVHVLVFASETQFAAGALEEALVLTGRAVEASAGNAALKLRKAGLLIQMRRRQEALAVANDAADAAHALGDGQAVWQAASMIVNCNQPAAAIPRYQQAQVLLGDVPGLLYDLAVAQFFTGDFDAAEVNLDRMLALVPQAGHALYLRATLRRQRPDRHHVDDIARRIASGIQKPDWQAAAFYALAKELEDLGEDEKSFAALRKGARIKRATLQYDVSTERAAIDALCESYSTETMAALSSGSAADSPIFIVGMPRSGTTLVERMLVQTGNVQSAGEPLDLRQLVASHTQRVLETQAGLSASEASLWIDFDVMGRDYLQGVRGAAADRAVFIDKMPVNYLYCGLIRKALPNARIIHLSRDPLDSCYAVFKTLFFNAYHFSYDLDELAEYYIGYRRMMAHWHEVMPGEILDVRYEDLVTDASGETRRILEWCGLAHRAGAVSDPPVGTPAFVTASAAQVREPVHTRSVHNSRKHAERLATLVRRLQEAGIAVD</sequence>
<accession>A0ABU1Y147</accession>
<keyword evidence="1" id="KW-0808">Transferase</keyword>
<gene>
    <name evidence="2" type="ORF">J2W68_003487</name>
</gene>
<dbReference type="Gene3D" id="3.40.50.300">
    <property type="entry name" value="P-loop containing nucleotide triphosphate hydrolases"/>
    <property type="match status" value="1"/>
</dbReference>
<dbReference type="PANTHER" id="PTHR12788">
    <property type="entry name" value="PROTEIN-TYROSINE SULFOTRANSFERASE 2"/>
    <property type="match status" value="1"/>
</dbReference>
<dbReference type="InterPro" id="IPR026634">
    <property type="entry name" value="TPST-like"/>
</dbReference>
<dbReference type="Pfam" id="PF13469">
    <property type="entry name" value="Sulfotransfer_3"/>
    <property type="match status" value="1"/>
</dbReference>
<evidence type="ECO:0000313" key="2">
    <source>
        <dbReference type="EMBL" id="MDR7194739.1"/>
    </source>
</evidence>
<dbReference type="InterPro" id="IPR027417">
    <property type="entry name" value="P-loop_NTPase"/>
</dbReference>
<proteinExistence type="predicted"/>
<dbReference type="Proteomes" id="UP001256588">
    <property type="component" value="Unassembled WGS sequence"/>
</dbReference>
<reference evidence="2 3" key="1">
    <citation type="submission" date="2023-07" db="EMBL/GenBank/DDBJ databases">
        <title>Sorghum-associated microbial communities from plants grown in Nebraska, USA.</title>
        <authorList>
            <person name="Schachtman D."/>
        </authorList>
    </citation>
    <scope>NUCLEOTIDE SEQUENCE [LARGE SCALE GENOMIC DNA]</scope>
    <source>
        <strain evidence="2 3">4099</strain>
    </source>
</reference>
<evidence type="ECO:0000256" key="1">
    <source>
        <dbReference type="ARBA" id="ARBA00022679"/>
    </source>
</evidence>
<dbReference type="Gene3D" id="1.25.40.10">
    <property type="entry name" value="Tetratricopeptide repeat domain"/>
    <property type="match status" value="1"/>
</dbReference>
<dbReference type="RefSeq" id="WP_310238443.1">
    <property type="nucleotide sequence ID" value="NZ_JAVDWO010000019.1"/>
</dbReference>
<dbReference type="InterPro" id="IPR011990">
    <property type="entry name" value="TPR-like_helical_dom_sf"/>
</dbReference>
<protein>
    <submittedName>
        <fullName evidence="2">Tetratricopeptide (TPR) repeat protein</fullName>
    </submittedName>
</protein>
<keyword evidence="3" id="KW-1185">Reference proteome</keyword>
<dbReference type="PANTHER" id="PTHR12788:SF10">
    <property type="entry name" value="PROTEIN-TYROSINE SULFOTRANSFERASE"/>
    <property type="match status" value="1"/>
</dbReference>
<comment type="caution">
    <text evidence="2">The sequence shown here is derived from an EMBL/GenBank/DDBJ whole genome shotgun (WGS) entry which is preliminary data.</text>
</comment>
<evidence type="ECO:0000313" key="3">
    <source>
        <dbReference type="Proteomes" id="UP001256588"/>
    </source>
</evidence>
<name>A0ABU1Y147_9GAMM</name>
<dbReference type="SUPFAM" id="SSF52540">
    <property type="entry name" value="P-loop containing nucleoside triphosphate hydrolases"/>
    <property type="match status" value="1"/>
</dbReference>
<dbReference type="EMBL" id="JAVDWO010000019">
    <property type="protein sequence ID" value="MDR7194739.1"/>
    <property type="molecule type" value="Genomic_DNA"/>
</dbReference>